<dbReference type="Pfam" id="PF08443">
    <property type="entry name" value="RimK"/>
    <property type="match status" value="1"/>
</dbReference>
<gene>
    <name evidence="2" type="ORF">METZ01_LOCUS232884</name>
</gene>
<name>A0A382GYB5_9ZZZZ</name>
<feature type="non-terminal residue" evidence="2">
    <location>
        <position position="264"/>
    </location>
</feature>
<protein>
    <recommendedName>
        <fullName evidence="1">ATP-grasp domain-containing protein</fullName>
    </recommendedName>
</protein>
<dbReference type="GO" id="GO:0005524">
    <property type="term" value="F:ATP binding"/>
    <property type="evidence" value="ECO:0007669"/>
    <property type="project" value="InterPro"/>
</dbReference>
<feature type="domain" description="ATP-grasp" evidence="1">
    <location>
        <begin position="111"/>
        <end position="198"/>
    </location>
</feature>
<dbReference type="GO" id="GO:0005737">
    <property type="term" value="C:cytoplasm"/>
    <property type="evidence" value="ECO:0007669"/>
    <property type="project" value="TreeGrafter"/>
</dbReference>
<proteinExistence type="predicted"/>
<dbReference type="InterPro" id="IPR013651">
    <property type="entry name" value="ATP-grasp_RimK-type"/>
</dbReference>
<dbReference type="InterPro" id="IPR011761">
    <property type="entry name" value="ATP-grasp"/>
</dbReference>
<dbReference type="AlphaFoldDB" id="A0A382GYB5"/>
<reference evidence="2" key="1">
    <citation type="submission" date="2018-05" db="EMBL/GenBank/DDBJ databases">
        <authorList>
            <person name="Lanie J.A."/>
            <person name="Ng W.-L."/>
            <person name="Kazmierczak K.M."/>
            <person name="Andrzejewski T.M."/>
            <person name="Davidsen T.M."/>
            <person name="Wayne K.J."/>
            <person name="Tettelin H."/>
            <person name="Glass J.I."/>
            <person name="Rusch D."/>
            <person name="Podicherti R."/>
            <person name="Tsui H.-C.T."/>
            <person name="Winkler M.E."/>
        </authorList>
    </citation>
    <scope>NUCLEOTIDE SEQUENCE</scope>
</reference>
<sequence>VDDISRKVAIITDDPGWHGKQLTTSLKDRGLESCYLSLTDCLIEITEDACDIKLPGFENLPLGIFVRGIPGGSLEQVIFRLDILHALQDLGIAIYNSPKAIERTVDKPLTSLLLSRSGLPTPKTWICETTKHANEILENESSNSKKLVLKPLFGSQGIGIHLIDKVAGLVHDEKFAGIYYLQEFIERKNNDFTDIRVLVVDGIAKAAMTRRGESWITNRAQGANCEFLELNQDLTSLSEAACKILDIDYAGVDLIQDKHGSFYI</sequence>
<dbReference type="Gene3D" id="3.30.470.20">
    <property type="entry name" value="ATP-grasp fold, B domain"/>
    <property type="match status" value="1"/>
</dbReference>
<evidence type="ECO:0000313" key="2">
    <source>
        <dbReference type="EMBL" id="SVB80030.1"/>
    </source>
</evidence>
<accession>A0A382GYB5</accession>
<dbReference type="SUPFAM" id="SSF56059">
    <property type="entry name" value="Glutathione synthetase ATP-binding domain-like"/>
    <property type="match status" value="1"/>
</dbReference>
<dbReference type="GO" id="GO:0016879">
    <property type="term" value="F:ligase activity, forming carbon-nitrogen bonds"/>
    <property type="evidence" value="ECO:0007669"/>
    <property type="project" value="TreeGrafter"/>
</dbReference>
<dbReference type="EMBL" id="UINC01058123">
    <property type="protein sequence ID" value="SVB80030.1"/>
    <property type="molecule type" value="Genomic_DNA"/>
</dbReference>
<organism evidence="2">
    <name type="scientific">marine metagenome</name>
    <dbReference type="NCBI Taxonomy" id="408172"/>
    <lineage>
        <taxon>unclassified sequences</taxon>
        <taxon>metagenomes</taxon>
        <taxon>ecological metagenomes</taxon>
    </lineage>
</organism>
<dbReference type="PANTHER" id="PTHR21621:SF0">
    <property type="entry name" value="BETA-CITRYLGLUTAMATE SYNTHASE B-RELATED"/>
    <property type="match status" value="1"/>
</dbReference>
<feature type="non-terminal residue" evidence="2">
    <location>
        <position position="1"/>
    </location>
</feature>
<dbReference type="GO" id="GO:0046872">
    <property type="term" value="F:metal ion binding"/>
    <property type="evidence" value="ECO:0007669"/>
    <property type="project" value="InterPro"/>
</dbReference>
<dbReference type="PANTHER" id="PTHR21621">
    <property type="entry name" value="RIBOSOMAL PROTEIN S6 MODIFICATION PROTEIN"/>
    <property type="match status" value="1"/>
</dbReference>
<dbReference type="Gene3D" id="3.40.50.20">
    <property type="match status" value="1"/>
</dbReference>
<evidence type="ECO:0000259" key="1">
    <source>
        <dbReference type="PROSITE" id="PS50975"/>
    </source>
</evidence>
<dbReference type="PROSITE" id="PS50975">
    <property type="entry name" value="ATP_GRASP"/>
    <property type="match status" value="1"/>
</dbReference>